<evidence type="ECO:0000313" key="1">
    <source>
        <dbReference type="EMBL" id="OQW86655.1"/>
    </source>
</evidence>
<gene>
    <name evidence="1" type="ORF">BWK72_16340</name>
</gene>
<protein>
    <submittedName>
        <fullName evidence="1">Uncharacterized protein</fullName>
    </submittedName>
</protein>
<name>A0A1W9KQW9_9BURK</name>
<comment type="caution">
    <text evidence="1">The sequence shown here is derived from an EMBL/GenBank/DDBJ whole genome shotgun (WGS) entry which is preliminary data.</text>
</comment>
<dbReference type="EMBL" id="MTEI01000014">
    <property type="protein sequence ID" value="OQW86655.1"/>
    <property type="molecule type" value="Genomic_DNA"/>
</dbReference>
<dbReference type="Proteomes" id="UP000192505">
    <property type="component" value="Unassembled WGS sequence"/>
</dbReference>
<organism evidence="1 2">
    <name type="scientific">Rhodoferax ferrireducens</name>
    <dbReference type="NCBI Taxonomy" id="192843"/>
    <lineage>
        <taxon>Bacteria</taxon>
        <taxon>Pseudomonadati</taxon>
        <taxon>Pseudomonadota</taxon>
        <taxon>Betaproteobacteria</taxon>
        <taxon>Burkholderiales</taxon>
        <taxon>Comamonadaceae</taxon>
        <taxon>Rhodoferax</taxon>
    </lineage>
</organism>
<reference evidence="1 2" key="1">
    <citation type="submission" date="2017-01" db="EMBL/GenBank/DDBJ databases">
        <title>Novel large sulfur bacteria in the metagenomes of groundwater-fed chemosynthetic microbial mats in the Lake Huron basin.</title>
        <authorList>
            <person name="Sharrar A.M."/>
            <person name="Flood B.E."/>
            <person name="Bailey J.V."/>
            <person name="Jones D.S."/>
            <person name="Biddanda B."/>
            <person name="Ruberg S.A."/>
            <person name="Marcus D.N."/>
            <person name="Dick G.J."/>
        </authorList>
    </citation>
    <scope>NUCLEOTIDE SEQUENCE [LARGE SCALE GENOMIC DNA]</scope>
    <source>
        <strain evidence="1">A7</strain>
    </source>
</reference>
<accession>A0A1W9KQW9</accession>
<evidence type="ECO:0000313" key="2">
    <source>
        <dbReference type="Proteomes" id="UP000192505"/>
    </source>
</evidence>
<proteinExistence type="predicted"/>
<sequence>MKNNYGMVEFQPLKFSNAPPPCRYLTLDEVQRASELLLPIKAAVDRSRQSGWFLLTGSADVMLLPGMADSPDINRADAFFKATSLHRTCRLATGKISYRACWLVDCAICRKPRAPSFSAARVVCGARNGAVWRQLVGRSAVYLVDTGASLVSVGGPSARRQRQGWRGPELRERHAGAAGAIVVKI</sequence>
<dbReference type="AlphaFoldDB" id="A0A1W9KQW9"/>